<evidence type="ECO:0000313" key="2">
    <source>
        <dbReference type="EMBL" id="KAK7529735.1"/>
    </source>
</evidence>
<protein>
    <submittedName>
        <fullName evidence="2">Uncharacterized protein</fullName>
    </submittedName>
</protein>
<accession>A0ABR1L3C5</accession>
<keyword evidence="3" id="KW-1185">Reference proteome</keyword>
<reference evidence="2 3" key="1">
    <citation type="submission" date="2024-04" db="EMBL/GenBank/DDBJ databases">
        <title>Phyllosticta paracitricarpa is synonymous to the EU quarantine fungus P. citricarpa based on phylogenomic analyses.</title>
        <authorList>
            <consortium name="Lawrence Berkeley National Laboratory"/>
            <person name="Van Ingen-Buijs V.A."/>
            <person name="Van Westerhoven A.C."/>
            <person name="Haridas S."/>
            <person name="Skiadas P."/>
            <person name="Martin F."/>
            <person name="Groenewald J.Z."/>
            <person name="Crous P.W."/>
            <person name="Seidl M.F."/>
        </authorList>
    </citation>
    <scope>NUCLEOTIDE SEQUENCE [LARGE SCALE GENOMIC DNA]</scope>
    <source>
        <strain evidence="2 3">CBS 122670</strain>
    </source>
</reference>
<evidence type="ECO:0000313" key="3">
    <source>
        <dbReference type="Proteomes" id="UP001365128"/>
    </source>
</evidence>
<feature type="region of interest" description="Disordered" evidence="1">
    <location>
        <begin position="1"/>
        <end position="22"/>
    </location>
</feature>
<gene>
    <name evidence="2" type="ORF">IWX46DRAFT_616967</name>
</gene>
<dbReference type="Proteomes" id="UP001365128">
    <property type="component" value="Unassembled WGS sequence"/>
</dbReference>
<name>A0ABR1L3C5_9PEZI</name>
<sequence length="201" mass="22574">MTAARLPPSPPEQSRQHGSGQDMFAPSKLASATRNSFLFLFFPIPALSLHSLHSSMWLQAFSSLHNYTPCCTTNANHTLSCPTPWPAKIFACLLACLRWLVGWRCCATQRTRTRMHACTHLRRTLAANQACLSSYQFQLQLQLKQKIGAFLEARCLMVGQEGGVRWPCRIARCPCEMRWVAGVLVLEFCSFRCFSFVTLGG</sequence>
<evidence type="ECO:0000256" key="1">
    <source>
        <dbReference type="SAM" id="MobiDB-lite"/>
    </source>
</evidence>
<organism evidence="2 3">
    <name type="scientific">Phyllosticta citricarpa</name>
    <dbReference type="NCBI Taxonomy" id="55181"/>
    <lineage>
        <taxon>Eukaryota</taxon>
        <taxon>Fungi</taxon>
        <taxon>Dikarya</taxon>
        <taxon>Ascomycota</taxon>
        <taxon>Pezizomycotina</taxon>
        <taxon>Dothideomycetes</taxon>
        <taxon>Dothideomycetes incertae sedis</taxon>
        <taxon>Botryosphaeriales</taxon>
        <taxon>Phyllostictaceae</taxon>
        <taxon>Phyllosticta</taxon>
    </lineage>
</organism>
<proteinExistence type="predicted"/>
<comment type="caution">
    <text evidence="2">The sequence shown here is derived from an EMBL/GenBank/DDBJ whole genome shotgun (WGS) entry which is preliminary data.</text>
</comment>
<dbReference type="EMBL" id="JBBPDW010000067">
    <property type="protein sequence ID" value="KAK7529735.1"/>
    <property type="molecule type" value="Genomic_DNA"/>
</dbReference>